<reference evidence="1 2" key="1">
    <citation type="submission" date="2016-07" db="EMBL/GenBank/DDBJ databases">
        <title>Enhancement of antibiotic productionsby engineered nitrateutilization in actinobacteria.</title>
        <authorList>
            <person name="Meng S.C."/>
        </authorList>
    </citation>
    <scope>NUCLEOTIDE SEQUENCE [LARGE SCALE GENOMIC DNA]</scope>
    <source>
        <strain evidence="1 2">NRRL 2936</strain>
    </source>
</reference>
<gene>
    <name evidence="1" type="ORF">SLINC_0101</name>
</gene>
<dbReference type="Proteomes" id="UP000092598">
    <property type="component" value="Chromosome"/>
</dbReference>
<evidence type="ECO:0000313" key="2">
    <source>
        <dbReference type="Proteomes" id="UP000092598"/>
    </source>
</evidence>
<dbReference type="EMBL" id="CP016438">
    <property type="protein sequence ID" value="ANS62325.1"/>
    <property type="molecule type" value="Genomic_DNA"/>
</dbReference>
<sequence>MTSARPQQRPVTGEGAVNGFTVLETLAALTVSTWRYSWEPERLRHLGPMAQDWHAAFGLGDTDTKIDLVDANSIAIVAIQALHRQVNDRQQEVAQLHAQIPAAPPDPAR</sequence>
<dbReference type="PATRIC" id="fig|1915.4.peg.137"/>
<protein>
    <recommendedName>
        <fullName evidence="3">Tail fiber domain-containing protein</fullName>
    </recommendedName>
</protein>
<accession>A0A1B1M146</accession>
<keyword evidence="2" id="KW-1185">Reference proteome</keyword>
<dbReference type="KEGG" id="sls:SLINC_0101"/>
<proteinExistence type="predicted"/>
<dbReference type="AlphaFoldDB" id="A0A1B1M146"/>
<evidence type="ECO:0008006" key="3">
    <source>
        <dbReference type="Google" id="ProtNLM"/>
    </source>
</evidence>
<evidence type="ECO:0000313" key="1">
    <source>
        <dbReference type="EMBL" id="ANS62325.1"/>
    </source>
</evidence>
<dbReference type="STRING" id="1915.SLINC_0101"/>
<organism evidence="1 2">
    <name type="scientific">Streptomyces lincolnensis</name>
    <dbReference type="NCBI Taxonomy" id="1915"/>
    <lineage>
        <taxon>Bacteria</taxon>
        <taxon>Bacillati</taxon>
        <taxon>Actinomycetota</taxon>
        <taxon>Actinomycetes</taxon>
        <taxon>Kitasatosporales</taxon>
        <taxon>Streptomycetaceae</taxon>
        <taxon>Streptomyces</taxon>
    </lineage>
</organism>
<name>A0A1B1M146_STRLN</name>